<proteinExistence type="predicted"/>
<dbReference type="AlphaFoldDB" id="A0A2J6T8M3"/>
<evidence type="ECO:0000313" key="3">
    <source>
        <dbReference type="Proteomes" id="UP000235371"/>
    </source>
</evidence>
<dbReference type="RefSeq" id="XP_024736242.1">
    <property type="nucleotide sequence ID" value="XM_024872603.1"/>
</dbReference>
<evidence type="ECO:0000256" key="1">
    <source>
        <dbReference type="SAM" id="MobiDB-lite"/>
    </source>
</evidence>
<evidence type="ECO:0000313" key="2">
    <source>
        <dbReference type="EMBL" id="PMD59338.1"/>
    </source>
</evidence>
<sequence length="76" mass="8420">MAVTLPALRVLCPPTLLIYPHPSPISLATITSRRPQYRPSTPLHPSLSMTTVLSRPLPTKAERPRHPHGPNTVRAR</sequence>
<keyword evidence="3" id="KW-1185">Reference proteome</keyword>
<organism evidence="2 3">
    <name type="scientific">Hyaloscypha bicolor E</name>
    <dbReference type="NCBI Taxonomy" id="1095630"/>
    <lineage>
        <taxon>Eukaryota</taxon>
        <taxon>Fungi</taxon>
        <taxon>Dikarya</taxon>
        <taxon>Ascomycota</taxon>
        <taxon>Pezizomycotina</taxon>
        <taxon>Leotiomycetes</taxon>
        <taxon>Helotiales</taxon>
        <taxon>Hyaloscyphaceae</taxon>
        <taxon>Hyaloscypha</taxon>
        <taxon>Hyaloscypha bicolor</taxon>
    </lineage>
</organism>
<feature type="region of interest" description="Disordered" evidence="1">
    <location>
        <begin position="32"/>
        <end position="76"/>
    </location>
</feature>
<protein>
    <submittedName>
        <fullName evidence="2">Uncharacterized protein</fullName>
    </submittedName>
</protein>
<dbReference type="EMBL" id="KZ613816">
    <property type="protein sequence ID" value="PMD59338.1"/>
    <property type="molecule type" value="Genomic_DNA"/>
</dbReference>
<gene>
    <name evidence="2" type="ORF">K444DRAFT_409824</name>
</gene>
<dbReference type="GeneID" id="36580683"/>
<name>A0A2J6T8M3_9HELO</name>
<dbReference type="Proteomes" id="UP000235371">
    <property type="component" value="Unassembled WGS sequence"/>
</dbReference>
<reference evidence="2 3" key="1">
    <citation type="submission" date="2016-04" db="EMBL/GenBank/DDBJ databases">
        <title>A degradative enzymes factory behind the ericoid mycorrhizal symbiosis.</title>
        <authorList>
            <consortium name="DOE Joint Genome Institute"/>
            <person name="Martino E."/>
            <person name="Morin E."/>
            <person name="Grelet G."/>
            <person name="Kuo A."/>
            <person name="Kohler A."/>
            <person name="Daghino S."/>
            <person name="Barry K."/>
            <person name="Choi C."/>
            <person name="Cichocki N."/>
            <person name="Clum A."/>
            <person name="Copeland A."/>
            <person name="Hainaut M."/>
            <person name="Haridas S."/>
            <person name="Labutti K."/>
            <person name="Lindquist E."/>
            <person name="Lipzen A."/>
            <person name="Khouja H.-R."/>
            <person name="Murat C."/>
            <person name="Ohm R."/>
            <person name="Olson A."/>
            <person name="Spatafora J."/>
            <person name="Veneault-Fourrey C."/>
            <person name="Henrissat B."/>
            <person name="Grigoriev I."/>
            <person name="Martin F."/>
            <person name="Perotto S."/>
        </authorList>
    </citation>
    <scope>NUCLEOTIDE SEQUENCE [LARGE SCALE GENOMIC DNA]</scope>
    <source>
        <strain evidence="2 3">E</strain>
    </source>
</reference>
<accession>A0A2J6T8M3</accession>
<dbReference type="InParanoid" id="A0A2J6T8M3"/>